<dbReference type="InterPro" id="IPR006674">
    <property type="entry name" value="HD_domain"/>
</dbReference>
<dbReference type="Gene3D" id="1.10.3210.10">
    <property type="entry name" value="Hypothetical protein af1432"/>
    <property type="match status" value="1"/>
</dbReference>
<evidence type="ECO:0000259" key="2">
    <source>
        <dbReference type="Pfam" id="PF01966"/>
    </source>
</evidence>
<dbReference type="InterPro" id="IPR003607">
    <property type="entry name" value="HD/PDEase_dom"/>
</dbReference>
<feature type="signal peptide" evidence="1">
    <location>
        <begin position="1"/>
        <end position="23"/>
    </location>
</feature>
<feature type="domain" description="HD" evidence="2">
    <location>
        <begin position="48"/>
        <end position="137"/>
    </location>
</feature>
<keyword evidence="1" id="KW-0732">Signal</keyword>
<proteinExistence type="predicted"/>
<dbReference type="NCBIfam" id="TIGR00277">
    <property type="entry name" value="HDIG"/>
    <property type="match status" value="1"/>
</dbReference>
<evidence type="ECO:0000313" key="3">
    <source>
        <dbReference type="EMBL" id="QOY89181.1"/>
    </source>
</evidence>
<dbReference type="EMBL" id="CP063849">
    <property type="protein sequence ID" value="QOY89181.1"/>
    <property type="molecule type" value="Genomic_DNA"/>
</dbReference>
<dbReference type="PANTHER" id="PTHR38659:SF2">
    <property type="entry name" value="HDIG DOMAIN PROTEIN"/>
    <property type="match status" value="1"/>
</dbReference>
<sequence>MRVRIPRMLPTLLVLAPSLLAQAPDPQPDSVRARQLIQTRLPQEKYQRHSTAVEAIMRELATPGKDNIDHWALAGLLHDIDIAETANDLTRHGIVGAQILRHANFPGPVVYAVEAHDDRAGVARTSRLDHAVYCADQVYWLISATGHTIPSGQLNAANPEALWEQAQQVASKKPILDQITKECAAIERTMPQAIAAVQAASRKLQTAASN</sequence>
<name>A0A7S7SM62_PALFE</name>
<keyword evidence="4" id="KW-1185">Reference proteome</keyword>
<dbReference type="Pfam" id="PF01966">
    <property type="entry name" value="HD"/>
    <property type="match status" value="1"/>
</dbReference>
<organism evidence="3 4">
    <name type="scientific">Paludibaculum fermentans</name>
    <dbReference type="NCBI Taxonomy" id="1473598"/>
    <lineage>
        <taxon>Bacteria</taxon>
        <taxon>Pseudomonadati</taxon>
        <taxon>Acidobacteriota</taxon>
        <taxon>Terriglobia</taxon>
        <taxon>Bryobacterales</taxon>
        <taxon>Bryobacteraceae</taxon>
        <taxon>Paludibaculum</taxon>
    </lineage>
</organism>
<gene>
    <name evidence="3" type="ORF">IRI77_04265</name>
</gene>
<feature type="chain" id="PRO_5032292550" evidence="1">
    <location>
        <begin position="24"/>
        <end position="210"/>
    </location>
</feature>
<protein>
    <submittedName>
        <fullName evidence="3">HDIG domain-containing protein</fullName>
    </submittedName>
</protein>
<evidence type="ECO:0000313" key="4">
    <source>
        <dbReference type="Proteomes" id="UP000593892"/>
    </source>
</evidence>
<dbReference type="Proteomes" id="UP000593892">
    <property type="component" value="Chromosome"/>
</dbReference>
<dbReference type="KEGG" id="pfer:IRI77_04265"/>
<dbReference type="InterPro" id="IPR006675">
    <property type="entry name" value="HDIG_dom"/>
</dbReference>
<dbReference type="CDD" id="cd00077">
    <property type="entry name" value="HDc"/>
    <property type="match status" value="1"/>
</dbReference>
<dbReference type="SUPFAM" id="SSF109604">
    <property type="entry name" value="HD-domain/PDEase-like"/>
    <property type="match status" value="1"/>
</dbReference>
<reference evidence="3 4" key="1">
    <citation type="submission" date="2020-10" db="EMBL/GenBank/DDBJ databases">
        <title>Complete genome sequence of Paludibaculum fermentans P105T, a facultatively anaerobic acidobacterium capable of dissimilatory Fe(III) reduction.</title>
        <authorList>
            <person name="Dedysh S.N."/>
            <person name="Beletsky A.V."/>
            <person name="Kulichevskaya I.S."/>
            <person name="Mardanov A.V."/>
            <person name="Ravin N.V."/>
        </authorList>
    </citation>
    <scope>NUCLEOTIDE SEQUENCE [LARGE SCALE GENOMIC DNA]</scope>
    <source>
        <strain evidence="3 4">P105</strain>
    </source>
</reference>
<evidence type="ECO:0000256" key="1">
    <source>
        <dbReference type="SAM" id="SignalP"/>
    </source>
</evidence>
<accession>A0A7S7SM62</accession>
<dbReference type="AlphaFoldDB" id="A0A7S7SM62"/>
<dbReference type="RefSeq" id="WP_194450843.1">
    <property type="nucleotide sequence ID" value="NZ_CP063849.1"/>
</dbReference>
<dbReference type="PANTHER" id="PTHR38659">
    <property type="entry name" value="METAL-DEPENDENT PHOSPHOHYDROLASE"/>
    <property type="match status" value="1"/>
</dbReference>